<comment type="caution">
    <text evidence="1">The sequence shown here is derived from an EMBL/GenBank/DDBJ whole genome shotgun (WGS) entry which is preliminary data.</text>
</comment>
<dbReference type="InterPro" id="IPR039367">
    <property type="entry name" value="Och1-like"/>
</dbReference>
<dbReference type="PANTHER" id="PTHR31834">
    <property type="entry name" value="INITIATION-SPECIFIC ALPHA-1,6-MANNOSYLTRANSFERASE"/>
    <property type="match status" value="1"/>
</dbReference>
<dbReference type="GO" id="GO:0006487">
    <property type="term" value="P:protein N-linked glycosylation"/>
    <property type="evidence" value="ECO:0007669"/>
    <property type="project" value="TreeGrafter"/>
</dbReference>
<gene>
    <name evidence="1" type="ORF">JIN84_00425</name>
</gene>
<evidence type="ECO:0000313" key="1">
    <source>
        <dbReference type="EMBL" id="MBK1814072.1"/>
    </source>
</evidence>
<dbReference type="EMBL" id="JAENIK010000001">
    <property type="protein sequence ID" value="MBK1814072.1"/>
    <property type="molecule type" value="Genomic_DNA"/>
</dbReference>
<reference evidence="1" key="1">
    <citation type="submission" date="2021-01" db="EMBL/GenBank/DDBJ databases">
        <title>Modified the classification status of verrucomicrobia.</title>
        <authorList>
            <person name="Feng X."/>
        </authorList>
    </citation>
    <scope>NUCLEOTIDE SEQUENCE</scope>
    <source>
        <strain evidence="1">JCM 18052</strain>
    </source>
</reference>
<organism evidence="1 2">
    <name type="scientific">Luteolibacter yonseiensis</name>
    <dbReference type="NCBI Taxonomy" id="1144680"/>
    <lineage>
        <taxon>Bacteria</taxon>
        <taxon>Pseudomonadati</taxon>
        <taxon>Verrucomicrobiota</taxon>
        <taxon>Verrucomicrobiia</taxon>
        <taxon>Verrucomicrobiales</taxon>
        <taxon>Verrucomicrobiaceae</taxon>
        <taxon>Luteolibacter</taxon>
    </lineage>
</organism>
<dbReference type="Gene3D" id="3.90.550.20">
    <property type="match status" value="1"/>
</dbReference>
<dbReference type="SUPFAM" id="SSF53448">
    <property type="entry name" value="Nucleotide-diphospho-sugar transferases"/>
    <property type="match status" value="1"/>
</dbReference>
<dbReference type="InterPro" id="IPR007577">
    <property type="entry name" value="GlycoTrfase_DXD_sugar-bd_CS"/>
</dbReference>
<accession>A0A934V5L4</accession>
<proteinExistence type="predicted"/>
<dbReference type="InterPro" id="IPR029044">
    <property type="entry name" value="Nucleotide-diphossugar_trans"/>
</dbReference>
<dbReference type="RefSeq" id="WP_200349038.1">
    <property type="nucleotide sequence ID" value="NZ_BAABHZ010000005.1"/>
</dbReference>
<dbReference type="Proteomes" id="UP000600139">
    <property type="component" value="Unassembled WGS sequence"/>
</dbReference>
<dbReference type="GO" id="GO:0000009">
    <property type="term" value="F:alpha-1,6-mannosyltransferase activity"/>
    <property type="evidence" value="ECO:0007669"/>
    <property type="project" value="InterPro"/>
</dbReference>
<evidence type="ECO:0000313" key="2">
    <source>
        <dbReference type="Proteomes" id="UP000600139"/>
    </source>
</evidence>
<protein>
    <submittedName>
        <fullName evidence="1">Uncharacterized protein</fullName>
    </submittedName>
</protein>
<dbReference type="AlphaFoldDB" id="A0A934V5L4"/>
<sequence length="503" mass="56432">MISLSDTPSPAGPAASLTATLEKVIWQVCKSPDHLPEEYGECRRTWLDHNPGWRLELVSNSESRSLFAELLPEYLDVFDSLPLGVMQADMWRYGVLLVHGGFYADVDTYCLTPIGTWLPPEDEGMLHLSGEGGTPWFCQWVIPSPAGHPVLRVVLDLIAERVRADGGVDLERDDCVHYYTGPEVWSEAVRRTLGTDLSIEEIRENQHLARSAGVIVHPTRFFAHQVVRHGYASFTWGRRGYVSWRDDIRSRFLEHSEPRAALLKTLFIPRACPWLKRYGAENDAAFVLSEEILGKSAYLLALGKDTEFNRQVASAGTRVISTQDLPAGTAEGLEPWVEACGRLVRDMPEDGATARPDLPDFSMKMDVEGREYGLLDDCPPEVLGRCAQLAIEFHHLPNCGVLDGVGSRYSWETREAVVRKLLETHHLVHLHANNYGGLIHGFPEVVECLFVNKKWFSAEPAVWATASPRAELDRPNRRHHPELVLAWWMDQGCGTPRRSISAA</sequence>
<name>A0A934V5L4_9BACT</name>
<dbReference type="PANTHER" id="PTHR31834:SF1">
    <property type="entry name" value="INITIATION-SPECIFIC ALPHA-1,6-MANNOSYLTRANSFERASE"/>
    <property type="match status" value="1"/>
</dbReference>
<keyword evidence="2" id="KW-1185">Reference proteome</keyword>
<dbReference type="Pfam" id="PF04488">
    <property type="entry name" value="Gly_transf_sug"/>
    <property type="match status" value="1"/>
</dbReference>